<dbReference type="Proteomes" id="UP001479436">
    <property type="component" value="Unassembled WGS sequence"/>
</dbReference>
<evidence type="ECO:0000256" key="2">
    <source>
        <dbReference type="ARBA" id="ARBA00022692"/>
    </source>
</evidence>
<keyword evidence="9" id="KW-1185">Reference proteome</keyword>
<dbReference type="PROSITE" id="PS50850">
    <property type="entry name" value="MFS"/>
    <property type="match status" value="1"/>
</dbReference>
<dbReference type="InterPro" id="IPR036259">
    <property type="entry name" value="MFS_trans_sf"/>
</dbReference>
<organism evidence="8 9">
    <name type="scientific">Basidiobolus ranarum</name>
    <dbReference type="NCBI Taxonomy" id="34480"/>
    <lineage>
        <taxon>Eukaryota</taxon>
        <taxon>Fungi</taxon>
        <taxon>Fungi incertae sedis</taxon>
        <taxon>Zoopagomycota</taxon>
        <taxon>Entomophthoromycotina</taxon>
        <taxon>Basidiobolomycetes</taxon>
        <taxon>Basidiobolales</taxon>
        <taxon>Basidiobolaceae</taxon>
        <taxon>Basidiobolus</taxon>
    </lineage>
</organism>
<keyword evidence="2 6" id="KW-0812">Transmembrane</keyword>
<dbReference type="Pfam" id="PF07690">
    <property type="entry name" value="MFS_1"/>
    <property type="match status" value="1"/>
</dbReference>
<feature type="region of interest" description="Disordered" evidence="5">
    <location>
        <begin position="1"/>
        <end position="20"/>
    </location>
</feature>
<comment type="subcellular location">
    <subcellularLocation>
        <location evidence="1">Membrane</location>
        <topology evidence="1">Multi-pass membrane protein</topology>
    </subcellularLocation>
</comment>
<keyword evidence="3 6" id="KW-1133">Transmembrane helix</keyword>
<feature type="transmembrane region" description="Helical" evidence="6">
    <location>
        <begin position="260"/>
        <end position="281"/>
    </location>
</feature>
<dbReference type="SUPFAM" id="SSF103473">
    <property type="entry name" value="MFS general substrate transporter"/>
    <property type="match status" value="1"/>
</dbReference>
<dbReference type="Gene3D" id="1.20.1720.10">
    <property type="entry name" value="Multidrug resistance protein D"/>
    <property type="match status" value="1"/>
</dbReference>
<feature type="compositionally biased region" description="Low complexity" evidence="5">
    <location>
        <begin position="1"/>
        <end position="14"/>
    </location>
</feature>
<evidence type="ECO:0000256" key="5">
    <source>
        <dbReference type="SAM" id="MobiDB-lite"/>
    </source>
</evidence>
<proteinExistence type="predicted"/>
<name>A0ABR2WWC6_9FUNG</name>
<feature type="transmembrane region" description="Helical" evidence="6">
    <location>
        <begin position="206"/>
        <end position="226"/>
    </location>
</feature>
<feature type="transmembrane region" description="Helical" evidence="6">
    <location>
        <begin position="433"/>
        <end position="454"/>
    </location>
</feature>
<feature type="transmembrane region" description="Helical" evidence="6">
    <location>
        <begin position="85"/>
        <end position="106"/>
    </location>
</feature>
<dbReference type="EMBL" id="JASJQH010000227">
    <property type="protein sequence ID" value="KAK9765776.1"/>
    <property type="molecule type" value="Genomic_DNA"/>
</dbReference>
<evidence type="ECO:0000256" key="6">
    <source>
        <dbReference type="SAM" id="Phobius"/>
    </source>
</evidence>
<evidence type="ECO:0000313" key="8">
    <source>
        <dbReference type="EMBL" id="KAK9765776.1"/>
    </source>
</evidence>
<protein>
    <submittedName>
        <fullName evidence="8">Dityrosine transporter 1</fullName>
    </submittedName>
</protein>
<feature type="transmembrane region" description="Helical" evidence="6">
    <location>
        <begin position="342"/>
        <end position="361"/>
    </location>
</feature>
<dbReference type="CDD" id="cd17323">
    <property type="entry name" value="MFS_Tpo1_MDR_like"/>
    <property type="match status" value="1"/>
</dbReference>
<feature type="transmembrane region" description="Helical" evidence="6">
    <location>
        <begin position="399"/>
        <end position="421"/>
    </location>
</feature>
<evidence type="ECO:0000259" key="7">
    <source>
        <dbReference type="PROSITE" id="PS50850"/>
    </source>
</evidence>
<evidence type="ECO:0000256" key="1">
    <source>
        <dbReference type="ARBA" id="ARBA00004141"/>
    </source>
</evidence>
<feature type="transmembrane region" description="Helical" evidence="6">
    <location>
        <begin position="118"/>
        <end position="145"/>
    </location>
</feature>
<dbReference type="PANTHER" id="PTHR23502">
    <property type="entry name" value="MAJOR FACILITATOR SUPERFAMILY"/>
    <property type="match status" value="1"/>
</dbReference>
<reference evidence="8 9" key="1">
    <citation type="submission" date="2023-04" db="EMBL/GenBank/DDBJ databases">
        <title>Genome of Basidiobolus ranarum AG-B5.</title>
        <authorList>
            <person name="Stajich J.E."/>
            <person name="Carter-House D."/>
            <person name="Gryganskyi A."/>
        </authorList>
    </citation>
    <scope>NUCLEOTIDE SEQUENCE [LARGE SCALE GENOMIC DNA]</scope>
    <source>
        <strain evidence="8 9">AG-B5</strain>
    </source>
</reference>
<gene>
    <name evidence="8" type="primary">DTR1_1</name>
    <name evidence="8" type="ORF">K7432_005638</name>
</gene>
<feature type="transmembrane region" description="Helical" evidence="6">
    <location>
        <begin position="367"/>
        <end position="387"/>
    </location>
</feature>
<evidence type="ECO:0000313" key="9">
    <source>
        <dbReference type="Proteomes" id="UP001479436"/>
    </source>
</evidence>
<feature type="transmembrane region" description="Helical" evidence="6">
    <location>
        <begin position="52"/>
        <end position="73"/>
    </location>
</feature>
<feature type="transmembrane region" description="Helical" evidence="6">
    <location>
        <begin position="175"/>
        <end position="194"/>
    </location>
</feature>
<feature type="transmembrane region" description="Helical" evidence="6">
    <location>
        <begin position="301"/>
        <end position="321"/>
    </location>
</feature>
<dbReference type="InterPro" id="IPR011701">
    <property type="entry name" value="MFS"/>
</dbReference>
<evidence type="ECO:0000256" key="3">
    <source>
        <dbReference type="ARBA" id="ARBA00022989"/>
    </source>
</evidence>
<keyword evidence="4 6" id="KW-0472">Membrane</keyword>
<accession>A0ABR2WWC6</accession>
<dbReference type="PANTHER" id="PTHR23502:SF5">
    <property type="entry name" value="QUINIDINE RESISTANCE PROTEIN 3"/>
    <property type="match status" value="1"/>
</dbReference>
<sequence>MSSLKSTTPSSYSPDTEKTGCDLESTTIAVMEDEKSNHINPLTWKKSKKMRILFMVALVGFLGPLASAIYLPALVDVRIALNTDISTINATVSCYMLFSGLGPLFWAPVSERHGRRIVYLLSIVLFAIASVLCAISKNIIMFIVMRILQSSGSSAAMVVGAGSISDLFELQERGTAMGLFFVGPLVGPIVGSMVGGMINEYLGWEWIFWCLTILSGAILVASFFFLPETYPAKLNNLKQSEDKSQFPNPFKPLYYLRYPAVLMITIYPGIIFGILFLLLTLLSETYTTNYDLSSSQVGFCYGVEGAGSVLGTIFGGVYTDYTLRKQMKAHGGVHKPEMRLHALWIGSFLVPAGCFIYGWLLHVDSHFVLPLIGHFLFGFGVNIIIATSNTYLVDAFPEYSASISSCANFVRNLFATLTPLFAPIMRENLGDGWMMTIWGIITGVSVILPILVLYRGERWRDSAYKK</sequence>
<comment type="caution">
    <text evidence="8">The sequence shown here is derived from an EMBL/GenBank/DDBJ whole genome shotgun (WGS) entry which is preliminary data.</text>
</comment>
<dbReference type="InterPro" id="IPR020846">
    <property type="entry name" value="MFS_dom"/>
</dbReference>
<feature type="domain" description="Major facilitator superfamily (MFS) profile" evidence="7">
    <location>
        <begin position="52"/>
        <end position="457"/>
    </location>
</feature>
<evidence type="ECO:0000256" key="4">
    <source>
        <dbReference type="ARBA" id="ARBA00023136"/>
    </source>
</evidence>